<dbReference type="Gene3D" id="3.40.50.1000">
    <property type="entry name" value="HAD superfamily/HAD-like"/>
    <property type="match status" value="1"/>
</dbReference>
<dbReference type="Pfam" id="PF13419">
    <property type="entry name" value="HAD_2"/>
    <property type="match status" value="1"/>
</dbReference>
<dbReference type="GO" id="GO:0005829">
    <property type="term" value="C:cytosol"/>
    <property type="evidence" value="ECO:0007669"/>
    <property type="project" value="TreeGrafter"/>
</dbReference>
<dbReference type="SUPFAM" id="SSF56784">
    <property type="entry name" value="HAD-like"/>
    <property type="match status" value="1"/>
</dbReference>
<sequence>MNKPNLWHVALQTVTCQVKIMEGSMPPWSLVDTIMFDMDGTLLDLHFDNYFWLTLVPKVYSQEHGVSEQTAQAILHKKYAETHGTLNWYCLDYWEAELRLNITELKTTIKHKICSRPNVEKLLKELQINNKRLLLITNAHPSSLAIKMKHTGIGKYFHKHISSHTLKLAKENHGFWKTLQEIEPYKPERSLLFDDSLPVLRQAKREGIKYLYGIKQPDSQKASLAPAEFPQIEDFEDIMPSRMINE</sequence>
<dbReference type="SFLD" id="SFLDG01129">
    <property type="entry name" value="C1.5:_HAD__Beta-PGM__Phosphata"/>
    <property type="match status" value="1"/>
</dbReference>
<dbReference type="NCBIfam" id="TIGR01509">
    <property type="entry name" value="HAD-SF-IA-v3"/>
    <property type="match status" value="1"/>
</dbReference>
<evidence type="ECO:0000313" key="1">
    <source>
        <dbReference type="EMBL" id="SUZ69165.1"/>
    </source>
</evidence>
<dbReference type="PANTHER" id="PTHR43434:SF3">
    <property type="entry name" value="GMP_IMP NUCLEOTIDASE YRFG"/>
    <property type="match status" value="1"/>
</dbReference>
<dbReference type="EMBL" id="UINC01001054">
    <property type="protein sequence ID" value="SUZ69165.1"/>
    <property type="molecule type" value="Genomic_DNA"/>
</dbReference>
<dbReference type="InterPro" id="IPR050155">
    <property type="entry name" value="HAD-like_hydrolase_sf"/>
</dbReference>
<dbReference type="InterPro" id="IPR036412">
    <property type="entry name" value="HAD-like_sf"/>
</dbReference>
<name>A0A381PQ39_9ZZZZ</name>
<dbReference type="InterPro" id="IPR041492">
    <property type="entry name" value="HAD_2"/>
</dbReference>
<proteinExistence type="predicted"/>
<gene>
    <name evidence="1" type="ORF">METZ01_LOCUS22019</name>
</gene>
<dbReference type="GO" id="GO:0008967">
    <property type="term" value="F:phosphoglycolate phosphatase activity"/>
    <property type="evidence" value="ECO:0007669"/>
    <property type="project" value="TreeGrafter"/>
</dbReference>
<dbReference type="GO" id="GO:0006281">
    <property type="term" value="P:DNA repair"/>
    <property type="evidence" value="ECO:0007669"/>
    <property type="project" value="TreeGrafter"/>
</dbReference>
<dbReference type="SFLD" id="SFLDS00003">
    <property type="entry name" value="Haloacid_Dehalogenase"/>
    <property type="match status" value="1"/>
</dbReference>
<evidence type="ECO:0008006" key="2">
    <source>
        <dbReference type="Google" id="ProtNLM"/>
    </source>
</evidence>
<dbReference type="InterPro" id="IPR023214">
    <property type="entry name" value="HAD_sf"/>
</dbReference>
<dbReference type="InterPro" id="IPR006439">
    <property type="entry name" value="HAD-SF_hydro_IA"/>
</dbReference>
<dbReference type="PANTHER" id="PTHR43434">
    <property type="entry name" value="PHOSPHOGLYCOLATE PHOSPHATASE"/>
    <property type="match status" value="1"/>
</dbReference>
<dbReference type="AlphaFoldDB" id="A0A381PQ39"/>
<reference evidence="1" key="1">
    <citation type="submission" date="2018-05" db="EMBL/GenBank/DDBJ databases">
        <authorList>
            <person name="Lanie J.A."/>
            <person name="Ng W.-L."/>
            <person name="Kazmierczak K.M."/>
            <person name="Andrzejewski T.M."/>
            <person name="Davidsen T.M."/>
            <person name="Wayne K.J."/>
            <person name="Tettelin H."/>
            <person name="Glass J.I."/>
            <person name="Rusch D."/>
            <person name="Podicherti R."/>
            <person name="Tsui H.-C.T."/>
            <person name="Winkler M.E."/>
        </authorList>
    </citation>
    <scope>NUCLEOTIDE SEQUENCE</scope>
</reference>
<protein>
    <recommendedName>
        <fullName evidence="2">FCP1 homology domain-containing protein</fullName>
    </recommendedName>
</protein>
<accession>A0A381PQ39</accession>
<organism evidence="1">
    <name type="scientific">marine metagenome</name>
    <dbReference type="NCBI Taxonomy" id="408172"/>
    <lineage>
        <taxon>unclassified sequences</taxon>
        <taxon>metagenomes</taxon>
        <taxon>ecological metagenomes</taxon>
    </lineage>
</organism>
<dbReference type="NCBIfam" id="NF011564">
    <property type="entry name" value="PRK14988.1"/>
    <property type="match status" value="1"/>
</dbReference>
<dbReference type="CDD" id="cd01427">
    <property type="entry name" value="HAD_like"/>
    <property type="match status" value="1"/>
</dbReference>